<dbReference type="Pfam" id="PF03372">
    <property type="entry name" value="Exo_endo_phos"/>
    <property type="match status" value="1"/>
</dbReference>
<dbReference type="EMBL" id="NWSH01001383">
    <property type="protein sequence ID" value="PCG71458.1"/>
    <property type="molecule type" value="Genomic_DNA"/>
</dbReference>
<dbReference type="PANTHER" id="PTHR12121:SF34">
    <property type="entry name" value="PROTEIN ANGEL"/>
    <property type="match status" value="1"/>
</dbReference>
<gene>
    <name evidence="2" type="ORF">B5V51_1844</name>
</gene>
<dbReference type="EMBL" id="NWSH01001383">
    <property type="protein sequence ID" value="PCG71457.1"/>
    <property type="molecule type" value="Genomic_DNA"/>
</dbReference>
<dbReference type="PANTHER" id="PTHR12121">
    <property type="entry name" value="CARBON CATABOLITE REPRESSOR PROTEIN 4"/>
    <property type="match status" value="1"/>
</dbReference>
<dbReference type="InterPro" id="IPR050410">
    <property type="entry name" value="CCR4/nocturin_mRNA_transcr"/>
</dbReference>
<dbReference type="AlphaFoldDB" id="A0A2A4JIB6"/>
<dbReference type="InterPro" id="IPR005135">
    <property type="entry name" value="Endo/exonuclease/phosphatase"/>
</dbReference>
<name>A0A2A4JIB6_HELVI</name>
<proteinExistence type="predicted"/>
<protein>
    <recommendedName>
        <fullName evidence="1">Endonuclease/exonuclease/phosphatase domain-containing protein</fullName>
    </recommendedName>
</protein>
<dbReference type="InterPro" id="IPR036691">
    <property type="entry name" value="Endo/exonu/phosph_ase_sf"/>
</dbReference>
<sequence>MLKLTNSFYRYLAFTCEKVNKAHVRRFSHLNCKRKTCGTECVDIKLTAQFHSSLQLRQHSHGKKRVKIKIPPLNSNECNRDKPMSDPLQPSINHASYGGTFDVSAESTEEWHRQMDAAATSAESRRPPLNIPPDFRVWESVGSSRESRQGPSVKFKVLSYNVLAQYLLECHPYLYTDCSPRDLKWKARAARIYDEITHLAPDILCFQEVQASHLDTFYTKFQQIGYFGIFKQKTGHRQDGCAIYFKQSKFELKDHLSVEFYQPELPLLNRDNVGLIVKLLPNELPGSTVVIATTHLLYNPKRTDVRLAQMQVFLAEIDRFAYYDNGRESGHHPIIMTGDFNSTPDSAVIKLLDRGHVSASPYRDNSDWRRIGVTDNCQHLSVILNRQQGLETKFSNIKIYNSEYYTEQAESCGHSALTEQFNSMFNSGVIGHSLKLGSVYNSFKSDGQCVATTFQDYWVTVDYIYFSCCSSLRVVERLRLPTETECEVLGRLPNEVYGSDHLALAAVFELKPYKSTL</sequence>
<reference evidence="2" key="1">
    <citation type="submission" date="2017-09" db="EMBL/GenBank/DDBJ databases">
        <title>Contemporary evolution of a Lepidopteran species, Heliothis virescens, in response to modern agricultural practices.</title>
        <authorList>
            <person name="Fritz M.L."/>
            <person name="Deyonke A.M."/>
            <person name="Papanicolaou A."/>
            <person name="Micinski S."/>
            <person name="Westbrook J."/>
            <person name="Gould F."/>
        </authorList>
    </citation>
    <scope>NUCLEOTIDE SEQUENCE [LARGE SCALE GENOMIC DNA]</scope>
    <source>
        <strain evidence="2">HvINT-</strain>
        <tissue evidence="2">Whole body</tissue>
    </source>
</reference>
<accession>A0A2A4JIB6</accession>
<dbReference type="GO" id="GO:0000175">
    <property type="term" value="F:3'-5'-RNA exonuclease activity"/>
    <property type="evidence" value="ECO:0007669"/>
    <property type="project" value="TreeGrafter"/>
</dbReference>
<evidence type="ECO:0000259" key="1">
    <source>
        <dbReference type="Pfam" id="PF03372"/>
    </source>
</evidence>
<dbReference type="SUPFAM" id="SSF56219">
    <property type="entry name" value="DNase I-like"/>
    <property type="match status" value="1"/>
</dbReference>
<evidence type="ECO:0000313" key="2">
    <source>
        <dbReference type="EMBL" id="PCG71458.1"/>
    </source>
</evidence>
<feature type="domain" description="Endonuclease/exonuclease/phosphatase" evidence="1">
    <location>
        <begin position="158"/>
        <end position="501"/>
    </location>
</feature>
<comment type="caution">
    <text evidence="2">The sequence shown here is derived from an EMBL/GenBank/DDBJ whole genome shotgun (WGS) entry which is preliminary data.</text>
</comment>
<dbReference type="Gene3D" id="3.60.10.10">
    <property type="entry name" value="Endonuclease/exonuclease/phosphatase"/>
    <property type="match status" value="1"/>
</dbReference>
<dbReference type="STRING" id="7102.A0A2A4JIB6"/>
<organism evidence="2">
    <name type="scientific">Heliothis virescens</name>
    <name type="common">Tobacco budworm moth</name>
    <dbReference type="NCBI Taxonomy" id="7102"/>
    <lineage>
        <taxon>Eukaryota</taxon>
        <taxon>Metazoa</taxon>
        <taxon>Ecdysozoa</taxon>
        <taxon>Arthropoda</taxon>
        <taxon>Hexapoda</taxon>
        <taxon>Insecta</taxon>
        <taxon>Pterygota</taxon>
        <taxon>Neoptera</taxon>
        <taxon>Endopterygota</taxon>
        <taxon>Lepidoptera</taxon>
        <taxon>Glossata</taxon>
        <taxon>Ditrysia</taxon>
        <taxon>Noctuoidea</taxon>
        <taxon>Noctuidae</taxon>
        <taxon>Heliothinae</taxon>
        <taxon>Heliothis</taxon>
    </lineage>
</organism>